<dbReference type="AlphaFoldDB" id="A0A1D9PWV1"/>
<evidence type="ECO:0000313" key="3">
    <source>
        <dbReference type="Proteomes" id="UP000177798"/>
    </source>
</evidence>
<sequence>MCTNVHIRGPCYCGTNNGQYVELGVKLEKCKYVELGNVHDKYFVYGITYMIQGRCGNCIVIAEEKERVEVQRRERERVEAERREVERREKDQRDASAEEFRELAVRTIMKF</sequence>
<gene>
    <name evidence="2" type="ORF">sscle_02g019410</name>
</gene>
<protein>
    <submittedName>
        <fullName evidence="2">Uncharacterized protein</fullName>
    </submittedName>
</protein>
<evidence type="ECO:0000313" key="2">
    <source>
        <dbReference type="EMBL" id="APA07171.1"/>
    </source>
</evidence>
<dbReference type="OrthoDB" id="3560117at2759"/>
<dbReference type="EMBL" id="CP017815">
    <property type="protein sequence ID" value="APA07171.1"/>
    <property type="molecule type" value="Genomic_DNA"/>
</dbReference>
<dbReference type="KEGG" id="ssl:SS1G_04106"/>
<dbReference type="Proteomes" id="UP000177798">
    <property type="component" value="Chromosome 2"/>
</dbReference>
<name>A0A1D9PWV1_SCLS1</name>
<proteinExistence type="predicted"/>
<evidence type="ECO:0000256" key="1">
    <source>
        <dbReference type="SAM" id="Coils"/>
    </source>
</evidence>
<keyword evidence="1" id="KW-0175">Coiled coil</keyword>
<dbReference type="RefSeq" id="XP_001594299.1">
    <property type="nucleotide sequence ID" value="XM_001594249.1"/>
</dbReference>
<accession>A0A1D9PWV1</accession>
<dbReference type="VEuPathDB" id="FungiDB:sscle_02g019410"/>
<feature type="coiled-coil region" evidence="1">
    <location>
        <begin position="61"/>
        <end position="98"/>
    </location>
</feature>
<organism evidence="2 3">
    <name type="scientific">Sclerotinia sclerotiorum (strain ATCC 18683 / 1980 / Ss-1)</name>
    <name type="common">White mold</name>
    <name type="synonym">Whetzelinia sclerotiorum</name>
    <dbReference type="NCBI Taxonomy" id="665079"/>
    <lineage>
        <taxon>Eukaryota</taxon>
        <taxon>Fungi</taxon>
        <taxon>Dikarya</taxon>
        <taxon>Ascomycota</taxon>
        <taxon>Pezizomycotina</taxon>
        <taxon>Leotiomycetes</taxon>
        <taxon>Helotiales</taxon>
        <taxon>Sclerotiniaceae</taxon>
        <taxon>Sclerotinia</taxon>
    </lineage>
</organism>
<reference evidence="3" key="1">
    <citation type="journal article" date="2017" name="Genome Biol. Evol.">
        <title>The complete genome sequence of the phytopathogenic fungus Sclerotinia sclerotiorum reveals insights into the genome architecture of broad host range pathogens.</title>
        <authorList>
            <person name="Derbyshire M."/>
            <person name="Denton-Giles M."/>
            <person name="Hegedus D."/>
            <person name="Seifbarghy S."/>
            <person name="Rollins J."/>
            <person name="van Kan J."/>
            <person name="Seidl M.F."/>
            <person name="Faino L."/>
            <person name="Mbengue M."/>
            <person name="Navaud O."/>
            <person name="Raffaele S."/>
            <person name="Hammond-Kosack K."/>
            <person name="Heard S."/>
            <person name="Oliver R."/>
        </authorList>
    </citation>
    <scope>NUCLEOTIDE SEQUENCE [LARGE SCALE GENOMIC DNA]</scope>
    <source>
        <strain evidence="3">ATCC 18683 / 1980 / Ss-1</strain>
    </source>
</reference>